<feature type="domain" description="AAA+ ATPase" evidence="2">
    <location>
        <begin position="34"/>
        <end position="177"/>
    </location>
</feature>
<dbReference type="InterPro" id="IPR050513">
    <property type="entry name" value="RavA_ATPases"/>
</dbReference>
<dbReference type="EC" id="3.6.3.-" evidence="3"/>
<feature type="coiled-coil region" evidence="1">
    <location>
        <begin position="453"/>
        <end position="509"/>
    </location>
</feature>
<keyword evidence="1" id="KW-0175">Coiled coil</keyword>
<dbReference type="InterPro" id="IPR045427">
    <property type="entry name" value="MoxR"/>
</dbReference>
<reference evidence="3" key="1">
    <citation type="submission" date="2019-11" db="EMBL/GenBank/DDBJ databases">
        <authorList>
            <person name="Feng L."/>
        </authorList>
    </citation>
    <scope>NUCLEOTIDE SEQUENCE</scope>
    <source>
        <strain evidence="3">PclaraLFYP37</strain>
    </source>
</reference>
<evidence type="ECO:0000259" key="2">
    <source>
        <dbReference type="SMART" id="SM00382"/>
    </source>
</evidence>
<sequence>MMDKKRIAQLLEVLGKGLFEKEHVLSLSLLAAVAGESIFLLGPPGTAKSMIARRLKSAFRNGRSFEYLMSRFSTPDEIFGPVSVSALKDEDRYMRMTEGYLPTADVVFLDEIWKAGPSIQNALLTVLNEKVYLNGKEEMRLPLKLVVAASNELPAEGENLDALWDRFLVRCVVGGIADKELFNLMISSTVQSEVEVPDAIRLSADELRVWAEGIDAVEIPVFVFSFVHIFRRLLTTYNVSAEEKGESLFYVSDRRWKKMVHLWRTSAFLNGCSVVHLADLLLLQVCVWDTPAQEIVLERLLTDALVAACEEHVGVPLLSDRLAALKEEGMGVLETHVAFKVVKAFFYQIQSMYPGRTVLIYTNEYEALSPDRPIPFVLVTDRRKTGAQILRKYEKSRHPDVFPKDLLQVVRTMTGLQVNGRKYELLREAGEDGENAVPQTEVSSRMTFSSAMAERIVAELGEVSARLEQWQREEAEYVQTHLFLQDRQRDILKNALRRVRSDITSLEIESQELSHAAGRKLS</sequence>
<dbReference type="PANTHER" id="PTHR32204:SF0">
    <property type="entry name" value="ATPASE RAVA"/>
    <property type="match status" value="1"/>
</dbReference>
<dbReference type="AlphaFoldDB" id="A0A6N3C4M3"/>
<dbReference type="Gene3D" id="3.40.50.300">
    <property type="entry name" value="P-loop containing nucleotide triphosphate hydrolases"/>
    <property type="match status" value="1"/>
</dbReference>
<gene>
    <name evidence="3" type="primary">ravA</name>
    <name evidence="3" type="ORF">PCLFYP37_01858</name>
</gene>
<protein>
    <submittedName>
        <fullName evidence="3">ATPase RavA</fullName>
        <ecNumber evidence="3">3.6.3.-</ecNumber>
    </submittedName>
</protein>
<dbReference type="Pfam" id="PF17868">
    <property type="entry name" value="AAA_lid_8"/>
    <property type="match status" value="1"/>
</dbReference>
<evidence type="ECO:0000256" key="1">
    <source>
        <dbReference type="SAM" id="Coils"/>
    </source>
</evidence>
<dbReference type="SUPFAM" id="SSF52540">
    <property type="entry name" value="P-loop containing nucleoside triphosphate hydrolases"/>
    <property type="match status" value="1"/>
</dbReference>
<dbReference type="PANTHER" id="PTHR32204">
    <property type="entry name" value="ATPASE RAVA"/>
    <property type="match status" value="1"/>
</dbReference>
<dbReference type="Pfam" id="PF20030">
    <property type="entry name" value="bpMoxR"/>
    <property type="match status" value="1"/>
</dbReference>
<name>A0A6N3C4M3_9BACT</name>
<accession>A0A6N3C4M3</accession>
<proteinExistence type="predicted"/>
<dbReference type="CDD" id="cd00009">
    <property type="entry name" value="AAA"/>
    <property type="match status" value="1"/>
</dbReference>
<dbReference type="SMART" id="SM00382">
    <property type="entry name" value="AAA"/>
    <property type="match status" value="1"/>
</dbReference>
<dbReference type="InterPro" id="IPR003593">
    <property type="entry name" value="AAA+_ATPase"/>
</dbReference>
<dbReference type="GO" id="GO:0016787">
    <property type="term" value="F:hydrolase activity"/>
    <property type="evidence" value="ECO:0007669"/>
    <property type="project" value="UniProtKB-KW"/>
</dbReference>
<evidence type="ECO:0000313" key="3">
    <source>
        <dbReference type="EMBL" id="VYU07953.1"/>
    </source>
</evidence>
<dbReference type="EMBL" id="CACRUT010000013">
    <property type="protein sequence ID" value="VYU07953.1"/>
    <property type="molecule type" value="Genomic_DNA"/>
</dbReference>
<dbReference type="InterPro" id="IPR041538">
    <property type="entry name" value="RavA-like_AAA_lid"/>
</dbReference>
<dbReference type="RefSeq" id="WP_412441621.1">
    <property type="nucleotide sequence ID" value="NZ_CACRUT010000013.1"/>
</dbReference>
<organism evidence="3">
    <name type="scientific">Paraprevotella clara</name>
    <dbReference type="NCBI Taxonomy" id="454154"/>
    <lineage>
        <taxon>Bacteria</taxon>
        <taxon>Pseudomonadati</taxon>
        <taxon>Bacteroidota</taxon>
        <taxon>Bacteroidia</taxon>
        <taxon>Bacteroidales</taxon>
        <taxon>Prevotellaceae</taxon>
        <taxon>Paraprevotella</taxon>
    </lineage>
</organism>
<keyword evidence="3" id="KW-0378">Hydrolase</keyword>
<dbReference type="InterPro" id="IPR027417">
    <property type="entry name" value="P-loop_NTPase"/>
</dbReference>